<proteinExistence type="predicted"/>
<feature type="compositionally biased region" description="Basic and acidic residues" evidence="2">
    <location>
        <begin position="69"/>
        <end position="79"/>
    </location>
</feature>
<dbReference type="OrthoDB" id="2669721at2759"/>
<dbReference type="PANTHER" id="PTHR46579">
    <property type="entry name" value="F5/8 TYPE C DOMAIN-CONTAINING PROTEIN-RELATED"/>
    <property type="match status" value="1"/>
</dbReference>
<feature type="region of interest" description="Disordered" evidence="2">
    <location>
        <begin position="1371"/>
        <end position="1410"/>
    </location>
</feature>
<keyword evidence="1" id="KW-0677">Repeat</keyword>
<dbReference type="InterPro" id="IPR056884">
    <property type="entry name" value="NPHP3-like_N"/>
</dbReference>
<feature type="region of interest" description="Disordered" evidence="2">
    <location>
        <begin position="1"/>
        <end position="121"/>
    </location>
</feature>
<gene>
    <name evidence="4" type="ORF">BDN71DRAFT_1434864</name>
</gene>
<dbReference type="Proteomes" id="UP000807025">
    <property type="component" value="Unassembled WGS sequence"/>
</dbReference>
<organism evidence="4 5">
    <name type="scientific">Pleurotus eryngii</name>
    <name type="common">Boletus of the steppes</name>
    <dbReference type="NCBI Taxonomy" id="5323"/>
    <lineage>
        <taxon>Eukaryota</taxon>
        <taxon>Fungi</taxon>
        <taxon>Dikarya</taxon>
        <taxon>Basidiomycota</taxon>
        <taxon>Agaricomycotina</taxon>
        <taxon>Agaricomycetes</taxon>
        <taxon>Agaricomycetidae</taxon>
        <taxon>Agaricales</taxon>
        <taxon>Pleurotineae</taxon>
        <taxon>Pleurotaceae</taxon>
        <taxon>Pleurotus</taxon>
    </lineage>
</organism>
<dbReference type="Pfam" id="PF24883">
    <property type="entry name" value="NPHP3_N"/>
    <property type="match status" value="1"/>
</dbReference>
<dbReference type="InterPro" id="IPR027417">
    <property type="entry name" value="P-loop_NTPase"/>
</dbReference>
<evidence type="ECO:0000256" key="2">
    <source>
        <dbReference type="SAM" id="MobiDB-lite"/>
    </source>
</evidence>
<sequence>MALAERIQPFAEWQLQGDSGEPSSKRKRMNEPETSQESQPAPAAALPPHQTGPTIDLLLVGRANIGNWNDDRPHYKPEDGNNDEQPEDGSDMELPNRHPGEDDNDRGFGDDDEDPGLEYDDGCLDMEEAEERLDQAAREAAAAALRDLVAQEVANTARLAAQAAAAATGNTIDEPEDEHEEEPEAMIEHLRLTQQYISLIKAATLENGGLDPSTIEQLRNPPEGPVDISEPDTRLSIDLFLATTNASEATYNAVRTAISARFPDTNVLSHHLVKKLVSQLSGVVSIVDDMCVNSCHAFTGPFADLDHCSVCGEARYEPIELEMHNKKIPRQQFHTIPLGPQLQALRRSSSGSREMNYRAQKTRDVLAAYAGTEDLLDFVYDDIFCGSEYVDLIERTQLSDYDALVSMSLDGCQLYKNKASDVWIYIWIIDELLPGVHYKQRHVRPGGFISGPNKPKIVDSFLFRGVHHVSALQRENNGRGMRIWDSLEDTTAYSRPVVTMATADAIGIVEIDGQVGHHGAHACRLRCEMKGRHKPNSGHYFAAHTRPIDHGPGCDHPDTDIRQISIAGVEKYQEDIKDLLTSQSTAEYERKHKQTGLSKPTLLSGLDPSLMFPPPRCFVLDLMHLLQLNIPELLIDLWRGSIKCEPTDNKQTWAWMKLVGPTWVSHGKLIAESTPGYKATEWFQYLFGLGPAHFRVILPEIYWKHFCKLVHAVRIMLQQSITGHQIRDAHYHLVQFVEDYERLYYQGCRDRLHFCRPCIHTLLHLAPETQRVGPGCYFSQFTLERTIGDLGREVRQPSKPFANLAQRGVRRAQVNALKAMCPELNTMANEDLVQGAIDIGNGYVLLCARDQYRYTLVGVPKATIQTATGATTIKRWAHLQLPNGQIARSAWKEKQKAPGKVRISRMVQICGADEQYEYREVQYFFQHNARTFALLSIFSPPDDYIRQESFSTLWVCSYMGDSNLRVIDVGIITAVVSMQPFPLDDSSLFFLTPSSQFHNHNMDGFWASSHSSSLSGRAFTPVLTNQPSFPPLDFQRDMAPTENHSNHSLEIIRGASHHMLLASGNQTYSELHTRWIKAMSELDAEKCVNGVLQASSTTYQAALSNRMFNSASEVNMPPTASSRGLPKVESPLSPVRHEECPKVRFYSLGDWERYKKERLEAGEVYSKLAFLEDIHGRPVSESRRREMTRVLHECFNELHAAKADPPTWGKKRESAEEYTCQQLLKKCEEFRYCQDGRYKANLFASIKYPDWSRDSRGTGRLKRPESSGHDITSIPPPPKRHRKQATATSIKVKVEKLDFIDLSHDSDEGNQSGAAWVAPNIYYDEPSAKASTLPTLYATGLDLPQQDLGNSIPATNDVDIMAAEQPRQITEDNDHSPMFNPGDPAPTANTSDASDASDARSEKPAQLDQQLKPWQLIKRVPAGAAATTVPSPTISIRTSPAKLIRRLTSIGDLPPINSIFLATFANVKRFIGVGKALSEITTPAGKVIIGLVEVIASECDGYVKRHESVAGLLQAVGDACMLVADWDNRKQDQHRPNQIKVYQYVFPAVYRCLYFVASLSPTKIAANLHDLEGEIKKLQGQLGTIMERLEHSRDLDMQEMLCDILHIVTKIEDNLVVNSLPHADDAGLDSSKSCAHGTREAILTHIQEWVILPGARRALLLYGVAGKGKSAIIHTVSRALGNVEKQQLSLANWPIVPSINFFLHGPGASRHVTPHYLRYLHDLDMAHVKGSPLNHQVKVLLIEGLKHADSGRPTVFVIDALDECLELHPLLDLLDEIFSSSSDLPQHCRFLFTCRPNADILAKLDRPSLIARISLDDEQWSTVEDIRIFVHGKLGKWPDVANLVNCVTNGAEGLFQCAALLCTELTTSSPVGRERFIRKLKGGDFNTLYGTYEQVLEAYIDTQNDLQLKAFKHLMATIFLVRSTQHRDTLLPLATATLSRERQSASEPCGQWSALQSGEEQSGEERSALESILPLLGSLLSGSTFDANEVPVLPLHTSFRDFLVEPVKVPGEGEVKVPKGPDFSVDIGPRHQELLALACLDITNAQLRFNMCGFDTSYALNSKIEGFQKRAEKLDPELKYACRCAAYHLDKSLGALDERVTPTDPQKSRAEGLDRLRAALSFFLKNRFLYWLEIHSYMESWQDGPGGMLPCFQKWASALLSRLKHRKSGNFTKPNFASP</sequence>
<feature type="compositionally biased region" description="Basic and acidic residues" evidence="2">
    <location>
        <begin position="1254"/>
        <end position="1268"/>
    </location>
</feature>
<feature type="compositionally biased region" description="Basic and acidic residues" evidence="2">
    <location>
        <begin position="94"/>
        <end position="109"/>
    </location>
</feature>
<dbReference type="Gene3D" id="3.40.50.300">
    <property type="entry name" value="P-loop containing nucleotide triphosphate hydrolases"/>
    <property type="match status" value="1"/>
</dbReference>
<evidence type="ECO:0000256" key="1">
    <source>
        <dbReference type="ARBA" id="ARBA00022737"/>
    </source>
</evidence>
<dbReference type="SUPFAM" id="SSF52540">
    <property type="entry name" value="P-loop containing nucleoside triphosphate hydrolases"/>
    <property type="match status" value="1"/>
</dbReference>
<protein>
    <recommendedName>
        <fullName evidence="3">NACHT domain-containing protein</fullName>
    </recommendedName>
</protein>
<feature type="compositionally biased region" description="Acidic residues" evidence="2">
    <location>
        <begin position="80"/>
        <end position="91"/>
    </location>
</feature>
<accession>A0A9P5ZMH0</accession>
<dbReference type="PROSITE" id="PS50837">
    <property type="entry name" value="NACHT"/>
    <property type="match status" value="1"/>
</dbReference>
<dbReference type="PANTHER" id="PTHR46579:SF1">
    <property type="entry name" value="F5_8 TYPE C DOMAIN-CONTAINING PROTEIN"/>
    <property type="match status" value="1"/>
</dbReference>
<feature type="compositionally biased region" description="Acidic residues" evidence="2">
    <location>
        <begin position="110"/>
        <end position="121"/>
    </location>
</feature>
<name>A0A9P5ZMH0_PLEER</name>
<evidence type="ECO:0000313" key="5">
    <source>
        <dbReference type="Proteomes" id="UP000807025"/>
    </source>
</evidence>
<evidence type="ECO:0000259" key="3">
    <source>
        <dbReference type="PROSITE" id="PS50837"/>
    </source>
</evidence>
<dbReference type="EMBL" id="MU154647">
    <property type="protein sequence ID" value="KAF9490226.1"/>
    <property type="molecule type" value="Genomic_DNA"/>
</dbReference>
<comment type="caution">
    <text evidence="4">The sequence shown here is derived from an EMBL/GenBank/DDBJ whole genome shotgun (WGS) entry which is preliminary data.</text>
</comment>
<dbReference type="InterPro" id="IPR007111">
    <property type="entry name" value="NACHT_NTPase"/>
</dbReference>
<reference evidence="4" key="1">
    <citation type="submission" date="2020-11" db="EMBL/GenBank/DDBJ databases">
        <authorList>
            <consortium name="DOE Joint Genome Institute"/>
            <person name="Ahrendt S."/>
            <person name="Riley R."/>
            <person name="Andreopoulos W."/>
            <person name="Labutti K."/>
            <person name="Pangilinan J."/>
            <person name="Ruiz-Duenas F.J."/>
            <person name="Barrasa J.M."/>
            <person name="Sanchez-Garcia M."/>
            <person name="Camarero S."/>
            <person name="Miyauchi S."/>
            <person name="Serrano A."/>
            <person name="Linde D."/>
            <person name="Babiker R."/>
            <person name="Drula E."/>
            <person name="Ayuso-Fernandez I."/>
            <person name="Pacheco R."/>
            <person name="Padilla G."/>
            <person name="Ferreira P."/>
            <person name="Barriuso J."/>
            <person name="Kellner H."/>
            <person name="Castanera R."/>
            <person name="Alfaro M."/>
            <person name="Ramirez L."/>
            <person name="Pisabarro A.G."/>
            <person name="Kuo A."/>
            <person name="Tritt A."/>
            <person name="Lipzen A."/>
            <person name="He G."/>
            <person name="Yan M."/>
            <person name="Ng V."/>
            <person name="Cullen D."/>
            <person name="Martin F."/>
            <person name="Rosso M.-N."/>
            <person name="Henrissat B."/>
            <person name="Hibbett D."/>
            <person name="Martinez A.T."/>
            <person name="Grigoriev I.V."/>
        </authorList>
    </citation>
    <scope>NUCLEOTIDE SEQUENCE</scope>
    <source>
        <strain evidence="4">ATCC 90797</strain>
    </source>
</reference>
<feature type="region of interest" description="Disordered" evidence="2">
    <location>
        <begin position="1254"/>
        <end position="1287"/>
    </location>
</feature>
<feature type="domain" description="NACHT" evidence="3">
    <location>
        <begin position="1657"/>
        <end position="1798"/>
    </location>
</feature>
<keyword evidence="5" id="KW-1185">Reference proteome</keyword>
<evidence type="ECO:0000313" key="4">
    <source>
        <dbReference type="EMBL" id="KAF9490226.1"/>
    </source>
</evidence>